<dbReference type="OrthoDB" id="1393025at2"/>
<protein>
    <recommendedName>
        <fullName evidence="4">SPOR domain-containing protein</fullName>
    </recommendedName>
</protein>
<dbReference type="RefSeq" id="WP_097442403.1">
    <property type="nucleotide sequence ID" value="NZ_NBWU01000004.1"/>
</dbReference>
<feature type="region of interest" description="Disordered" evidence="1">
    <location>
        <begin position="329"/>
        <end position="380"/>
    </location>
</feature>
<dbReference type="Pfam" id="PF11751">
    <property type="entry name" value="PorP_SprF"/>
    <property type="match status" value="1"/>
</dbReference>
<proteinExistence type="predicted"/>
<feature type="compositionally biased region" description="Basic and acidic residues" evidence="1">
    <location>
        <begin position="329"/>
        <end position="342"/>
    </location>
</feature>
<dbReference type="NCBIfam" id="TIGR03519">
    <property type="entry name" value="T9SS_PorP_fam"/>
    <property type="match status" value="1"/>
</dbReference>
<accession>A0A2A4G4W3</accession>
<evidence type="ECO:0000313" key="2">
    <source>
        <dbReference type="EMBL" id="PCE63687.1"/>
    </source>
</evidence>
<dbReference type="InterPro" id="IPR019861">
    <property type="entry name" value="PorP/SprF_Bacteroidetes"/>
</dbReference>
<keyword evidence="3" id="KW-1185">Reference proteome</keyword>
<gene>
    <name evidence="2" type="ORF">B7P33_10415</name>
</gene>
<organism evidence="2 3">
    <name type="scientific">Sediminicola luteus</name>
    <dbReference type="NCBI Taxonomy" id="319238"/>
    <lineage>
        <taxon>Bacteria</taxon>
        <taxon>Pseudomonadati</taxon>
        <taxon>Bacteroidota</taxon>
        <taxon>Flavobacteriia</taxon>
        <taxon>Flavobacteriales</taxon>
        <taxon>Flavobacteriaceae</taxon>
        <taxon>Sediminicola</taxon>
    </lineage>
</organism>
<evidence type="ECO:0000313" key="3">
    <source>
        <dbReference type="Proteomes" id="UP000219559"/>
    </source>
</evidence>
<evidence type="ECO:0008006" key="4">
    <source>
        <dbReference type="Google" id="ProtNLM"/>
    </source>
</evidence>
<dbReference type="Proteomes" id="UP000219559">
    <property type="component" value="Unassembled WGS sequence"/>
</dbReference>
<name>A0A2A4G4W3_9FLAO</name>
<reference evidence="2 3" key="1">
    <citation type="submission" date="2017-04" db="EMBL/GenBank/DDBJ databases">
        <title>A new member of the family Flavobacteriaceae isolated from ascidians.</title>
        <authorList>
            <person name="Chen L."/>
        </authorList>
    </citation>
    <scope>NUCLEOTIDE SEQUENCE [LARGE SCALE GENOMIC DNA]</scope>
    <source>
        <strain evidence="2 3">HQA918</strain>
    </source>
</reference>
<comment type="caution">
    <text evidence="2">The sequence shown here is derived from an EMBL/GenBank/DDBJ whole genome shotgun (WGS) entry which is preliminary data.</text>
</comment>
<feature type="compositionally biased region" description="Pro residues" evidence="1">
    <location>
        <begin position="365"/>
        <end position="377"/>
    </location>
</feature>
<dbReference type="AlphaFoldDB" id="A0A2A4G4W3"/>
<evidence type="ECO:0000256" key="1">
    <source>
        <dbReference type="SAM" id="MobiDB-lite"/>
    </source>
</evidence>
<dbReference type="EMBL" id="NBWU01000004">
    <property type="protein sequence ID" value="PCE63687.1"/>
    <property type="molecule type" value="Genomic_DNA"/>
</dbReference>
<sequence length="492" mass="55729">MQTKITSILFIFTTLFTYSQELPLPWDLRQHNLSVVNPYLWNPAMGLQQQKEHRLSNWTRWQWQEVDGDPTTIFANYSYRFSQNDVAGAGYFQNNTPIFQHKGGVFNYAHRFVTDQDLSLSVGMNIFAFNRQSLQSPILPPDIDLPGLSQTDEFVVHLAPGIYFQAKNWGIGLASENLLEFVSGGDDKSEHDVSYFGSVDYTLPLTLFGTQESTYLQPRAYIKTLPGYDAQLGLVALLNTSKFWAQGGFNNYYGISGGAGIHLFETISIGALIESGTDAPADSEDPSFELYAAIQLGKKHQKPSPELEEEVILNPEIKEDEKVVATKVETPKPETIEEETKPENVVVKTEPKNNPQLKLEQVTPQPKPKTQPKPQPKPTVVEKPVVETAVATTIQDLDKKPKNIHFEEAKIAGEKPGYYIIANVFGTQKYLKLFKEDMRKKGFDAQSFYRPARKLNYVYLEYHTSLEAAEKAVRSKLNGKYSQKLWIYRINP</sequence>